<gene>
    <name evidence="2" type="ORF">HAX54_003582</name>
</gene>
<dbReference type="Proteomes" id="UP000823775">
    <property type="component" value="Unassembled WGS sequence"/>
</dbReference>
<proteinExistence type="predicted"/>
<sequence>MVLCLTHDPRPNVDQNLTPTLVSNRDKRPTPARTRFGHLGYLGRGQDRGLVLGPAREMGGSDTKSLSDLIPELRLGSSTKSVDKLGSRSCENNIAFDEE</sequence>
<organism evidence="2 3">
    <name type="scientific">Datura stramonium</name>
    <name type="common">Jimsonweed</name>
    <name type="synonym">Common thornapple</name>
    <dbReference type="NCBI Taxonomy" id="4076"/>
    <lineage>
        <taxon>Eukaryota</taxon>
        <taxon>Viridiplantae</taxon>
        <taxon>Streptophyta</taxon>
        <taxon>Embryophyta</taxon>
        <taxon>Tracheophyta</taxon>
        <taxon>Spermatophyta</taxon>
        <taxon>Magnoliopsida</taxon>
        <taxon>eudicotyledons</taxon>
        <taxon>Gunneridae</taxon>
        <taxon>Pentapetalae</taxon>
        <taxon>asterids</taxon>
        <taxon>lamiids</taxon>
        <taxon>Solanales</taxon>
        <taxon>Solanaceae</taxon>
        <taxon>Solanoideae</taxon>
        <taxon>Datureae</taxon>
        <taxon>Datura</taxon>
    </lineage>
</organism>
<protein>
    <submittedName>
        <fullName evidence="2">Uncharacterized protein</fullName>
    </submittedName>
</protein>
<name>A0ABS8WX67_DATST</name>
<feature type="region of interest" description="Disordered" evidence="1">
    <location>
        <begin position="15"/>
        <end position="40"/>
    </location>
</feature>
<evidence type="ECO:0000313" key="3">
    <source>
        <dbReference type="Proteomes" id="UP000823775"/>
    </source>
</evidence>
<accession>A0ABS8WX67</accession>
<evidence type="ECO:0000256" key="1">
    <source>
        <dbReference type="SAM" id="MobiDB-lite"/>
    </source>
</evidence>
<dbReference type="EMBL" id="JACEIK010011620">
    <property type="protein sequence ID" value="MCE3215798.1"/>
    <property type="molecule type" value="Genomic_DNA"/>
</dbReference>
<evidence type="ECO:0000313" key="2">
    <source>
        <dbReference type="EMBL" id="MCE3215798.1"/>
    </source>
</evidence>
<keyword evidence="3" id="KW-1185">Reference proteome</keyword>
<comment type="caution">
    <text evidence="2">The sequence shown here is derived from an EMBL/GenBank/DDBJ whole genome shotgun (WGS) entry which is preliminary data.</text>
</comment>
<reference evidence="2 3" key="1">
    <citation type="journal article" date="2021" name="BMC Genomics">
        <title>Datura genome reveals duplications of psychoactive alkaloid biosynthetic genes and high mutation rate following tissue culture.</title>
        <authorList>
            <person name="Rajewski A."/>
            <person name="Carter-House D."/>
            <person name="Stajich J."/>
            <person name="Litt A."/>
        </authorList>
    </citation>
    <scope>NUCLEOTIDE SEQUENCE [LARGE SCALE GENOMIC DNA]</scope>
    <source>
        <strain evidence="2">AR-01</strain>
    </source>
</reference>